<accession>A0AAN7P0N4</accession>
<keyword evidence="2" id="KW-1185">Reference proteome</keyword>
<dbReference type="EMBL" id="JARPUR010000007">
    <property type="protein sequence ID" value="KAK4873146.1"/>
    <property type="molecule type" value="Genomic_DNA"/>
</dbReference>
<evidence type="ECO:0000313" key="1">
    <source>
        <dbReference type="EMBL" id="KAK4873146.1"/>
    </source>
</evidence>
<sequence>MSSKRKHKEFYEMSDRHKRRLIVNEYEGLPLQLESKNLVERETNNMLKLQSVDRNNDELNSDHTFQNSEPNFDHEATRKDEFIPSTCNNSSAHNFEEGLRLLVLGHNVSHNEKETQSQKRRVKLNTKYQQYTSNTSSDDENLLDSMVAQLPKPPEAIVKENLNADIRKKLKYTPVVDNKQRKELVRQKMADGQETSDTGNSTLCAVTMEEIITSTVRAIQL</sequence>
<dbReference type="AlphaFoldDB" id="A0AAN7P0N4"/>
<gene>
    <name evidence="1" type="ORF">RN001_015175</name>
</gene>
<protein>
    <submittedName>
        <fullName evidence="1">Uncharacterized protein</fullName>
    </submittedName>
</protein>
<organism evidence="1 2">
    <name type="scientific">Aquatica leii</name>
    <dbReference type="NCBI Taxonomy" id="1421715"/>
    <lineage>
        <taxon>Eukaryota</taxon>
        <taxon>Metazoa</taxon>
        <taxon>Ecdysozoa</taxon>
        <taxon>Arthropoda</taxon>
        <taxon>Hexapoda</taxon>
        <taxon>Insecta</taxon>
        <taxon>Pterygota</taxon>
        <taxon>Neoptera</taxon>
        <taxon>Endopterygota</taxon>
        <taxon>Coleoptera</taxon>
        <taxon>Polyphaga</taxon>
        <taxon>Elateriformia</taxon>
        <taxon>Elateroidea</taxon>
        <taxon>Lampyridae</taxon>
        <taxon>Luciolinae</taxon>
        <taxon>Aquatica</taxon>
    </lineage>
</organism>
<comment type="caution">
    <text evidence="1">The sequence shown here is derived from an EMBL/GenBank/DDBJ whole genome shotgun (WGS) entry which is preliminary data.</text>
</comment>
<dbReference type="Proteomes" id="UP001353858">
    <property type="component" value="Unassembled WGS sequence"/>
</dbReference>
<evidence type="ECO:0000313" key="2">
    <source>
        <dbReference type="Proteomes" id="UP001353858"/>
    </source>
</evidence>
<proteinExistence type="predicted"/>
<reference evidence="2" key="1">
    <citation type="submission" date="2023-01" db="EMBL/GenBank/DDBJ databases">
        <title>Key to firefly adult light organ development and bioluminescence: homeobox transcription factors regulate luciferase expression and transportation to peroxisome.</title>
        <authorList>
            <person name="Fu X."/>
        </authorList>
    </citation>
    <scope>NUCLEOTIDE SEQUENCE [LARGE SCALE GENOMIC DNA]</scope>
</reference>
<name>A0AAN7P0N4_9COLE</name>